<reference evidence="2 3" key="1">
    <citation type="journal article" date="2019" name="Int. J. Syst. Evol. Microbiol.">
        <title>The Global Catalogue of Microorganisms (GCM) 10K type strain sequencing project: providing services to taxonomists for standard genome sequencing and annotation.</title>
        <authorList>
            <consortium name="The Broad Institute Genomics Platform"/>
            <consortium name="The Broad Institute Genome Sequencing Center for Infectious Disease"/>
            <person name="Wu L."/>
            <person name="Ma J."/>
        </authorList>
    </citation>
    <scope>NUCLEOTIDE SEQUENCE [LARGE SCALE GENOMIC DNA]</scope>
    <source>
        <strain evidence="2 3">JCM 17504</strain>
    </source>
</reference>
<dbReference type="Proteomes" id="UP001501729">
    <property type="component" value="Unassembled WGS sequence"/>
</dbReference>
<keyword evidence="1" id="KW-1133">Transmembrane helix</keyword>
<dbReference type="AlphaFoldDB" id="A0AAV3UQ60"/>
<evidence type="ECO:0000256" key="1">
    <source>
        <dbReference type="SAM" id="Phobius"/>
    </source>
</evidence>
<feature type="transmembrane region" description="Helical" evidence="1">
    <location>
        <begin position="59"/>
        <end position="79"/>
    </location>
</feature>
<name>A0AAV3UQ60_9EURY</name>
<evidence type="ECO:0000313" key="2">
    <source>
        <dbReference type="EMBL" id="GAA5063101.1"/>
    </source>
</evidence>
<dbReference type="GO" id="GO:0022857">
    <property type="term" value="F:transmembrane transporter activity"/>
    <property type="evidence" value="ECO:0007669"/>
    <property type="project" value="InterPro"/>
</dbReference>
<organism evidence="2 3">
    <name type="scientific">Haladaptatus pallidirubidus</name>
    <dbReference type="NCBI Taxonomy" id="1008152"/>
    <lineage>
        <taxon>Archaea</taxon>
        <taxon>Methanobacteriati</taxon>
        <taxon>Methanobacteriota</taxon>
        <taxon>Stenosarchaea group</taxon>
        <taxon>Halobacteria</taxon>
        <taxon>Halobacteriales</taxon>
        <taxon>Haladaptataceae</taxon>
        <taxon>Haladaptatus</taxon>
    </lineage>
</organism>
<feature type="transmembrane region" description="Helical" evidence="1">
    <location>
        <begin position="150"/>
        <end position="177"/>
    </location>
</feature>
<keyword evidence="1" id="KW-0472">Membrane</keyword>
<accession>A0AAV3UQ60</accession>
<protein>
    <submittedName>
        <fullName evidence="2">ECF transporter S component</fullName>
    </submittedName>
</protein>
<dbReference type="Gene3D" id="1.10.1760.20">
    <property type="match status" value="1"/>
</dbReference>
<gene>
    <name evidence="2" type="ORF">GCM10025751_51240</name>
</gene>
<comment type="caution">
    <text evidence="2">The sequence shown here is derived from an EMBL/GenBank/DDBJ whole genome shotgun (WGS) entry which is preliminary data.</text>
</comment>
<feature type="transmembrane region" description="Helical" evidence="1">
    <location>
        <begin position="27"/>
        <end position="47"/>
    </location>
</feature>
<feature type="transmembrane region" description="Helical" evidence="1">
    <location>
        <begin position="91"/>
        <end position="109"/>
    </location>
</feature>
<dbReference type="RefSeq" id="WP_227778553.1">
    <property type="nucleotide sequence ID" value="NZ_BAABKX010000024.1"/>
</dbReference>
<feature type="transmembrane region" description="Helical" evidence="1">
    <location>
        <begin position="121"/>
        <end position="144"/>
    </location>
</feature>
<proteinExistence type="predicted"/>
<evidence type="ECO:0000313" key="3">
    <source>
        <dbReference type="Proteomes" id="UP001501729"/>
    </source>
</evidence>
<sequence>MMPDSTSKQSGVFGSVKKQVNSDFSSTVTWVLIPIGIGLNAMGDFIANTLKLPLFLDNIGTVLLAILVGPWAAALTGGLSNLISGMIGNPVQMAFVLTPIAMGLVAGYLARYGWFENTKKVIVPGILLGLTSVIFSVPVVVMVFGGVTGAGMSLITSLFVASGLNIVMSALISQLIVDLIDKTIMAYAAYFIAQSVPKRYLPKQGQEVMS</sequence>
<dbReference type="EMBL" id="BAABKX010000024">
    <property type="protein sequence ID" value="GAA5063101.1"/>
    <property type="molecule type" value="Genomic_DNA"/>
</dbReference>
<dbReference type="GeneID" id="68617119"/>
<keyword evidence="1" id="KW-0812">Transmembrane</keyword>
<keyword evidence="3" id="KW-1185">Reference proteome</keyword>